<dbReference type="EMBL" id="CABPRJ010002412">
    <property type="protein sequence ID" value="VVC45764.1"/>
    <property type="molecule type" value="Genomic_DNA"/>
</dbReference>
<evidence type="ECO:0000313" key="1">
    <source>
        <dbReference type="EMBL" id="VVC45764.1"/>
    </source>
</evidence>
<dbReference type="OrthoDB" id="10063284at2759"/>
<sequence>MCQRRLNGLAILSMEKEAAKRVDFDAIIKEFAEAKVRRQKMNGLFENYFTAYSNRNIISM</sequence>
<name>A0A5E4NTE8_9HEMI</name>
<dbReference type="Proteomes" id="UP000325440">
    <property type="component" value="Unassembled WGS sequence"/>
</dbReference>
<reference evidence="1 2" key="1">
    <citation type="submission" date="2019-08" db="EMBL/GenBank/DDBJ databases">
        <authorList>
            <person name="Alioto T."/>
            <person name="Alioto T."/>
            <person name="Gomez Garrido J."/>
        </authorList>
    </citation>
    <scope>NUCLEOTIDE SEQUENCE [LARGE SCALE GENOMIC DNA]</scope>
</reference>
<gene>
    <name evidence="1" type="ORF">CINCED_3A020254</name>
</gene>
<proteinExistence type="predicted"/>
<organism evidence="1 2">
    <name type="scientific">Cinara cedri</name>
    <dbReference type="NCBI Taxonomy" id="506608"/>
    <lineage>
        <taxon>Eukaryota</taxon>
        <taxon>Metazoa</taxon>
        <taxon>Ecdysozoa</taxon>
        <taxon>Arthropoda</taxon>
        <taxon>Hexapoda</taxon>
        <taxon>Insecta</taxon>
        <taxon>Pterygota</taxon>
        <taxon>Neoptera</taxon>
        <taxon>Paraneoptera</taxon>
        <taxon>Hemiptera</taxon>
        <taxon>Sternorrhyncha</taxon>
        <taxon>Aphidomorpha</taxon>
        <taxon>Aphidoidea</taxon>
        <taxon>Aphididae</taxon>
        <taxon>Lachninae</taxon>
        <taxon>Cinara</taxon>
    </lineage>
</organism>
<accession>A0A5E4NTE8</accession>
<dbReference type="AlphaFoldDB" id="A0A5E4NTE8"/>
<protein>
    <submittedName>
        <fullName evidence="1">Uncharacterized protein</fullName>
    </submittedName>
</protein>
<keyword evidence="2" id="KW-1185">Reference proteome</keyword>
<evidence type="ECO:0000313" key="2">
    <source>
        <dbReference type="Proteomes" id="UP000325440"/>
    </source>
</evidence>